<dbReference type="GO" id="GO:0015344">
    <property type="term" value="F:siderophore uptake transmembrane transporter activity"/>
    <property type="evidence" value="ECO:0007669"/>
    <property type="project" value="TreeGrafter"/>
</dbReference>
<feature type="domain" description="TonB-dependent receptor plug" evidence="18">
    <location>
        <begin position="76"/>
        <end position="175"/>
    </location>
</feature>
<evidence type="ECO:0000313" key="20">
    <source>
        <dbReference type="Proteomes" id="UP000538670"/>
    </source>
</evidence>
<evidence type="ECO:0000256" key="1">
    <source>
        <dbReference type="ARBA" id="ARBA00004571"/>
    </source>
</evidence>
<dbReference type="GO" id="GO:0009279">
    <property type="term" value="C:cell outer membrane"/>
    <property type="evidence" value="ECO:0007669"/>
    <property type="project" value="UniProtKB-SubCell"/>
</dbReference>
<keyword evidence="3 14" id="KW-0813">Transport</keyword>
<evidence type="ECO:0000256" key="15">
    <source>
        <dbReference type="RuleBase" id="RU003357"/>
    </source>
</evidence>
<evidence type="ECO:0000256" key="13">
    <source>
        <dbReference type="ARBA" id="ARBA00023237"/>
    </source>
</evidence>
<comment type="subcellular location">
    <subcellularLocation>
        <location evidence="1 14">Cell outer membrane</location>
        <topology evidence="1 14">Multi-pass membrane protein</topology>
    </subcellularLocation>
</comment>
<feature type="signal peptide" evidence="16">
    <location>
        <begin position="1"/>
        <end position="26"/>
    </location>
</feature>
<evidence type="ECO:0000256" key="7">
    <source>
        <dbReference type="ARBA" id="ARBA00022729"/>
    </source>
</evidence>
<evidence type="ECO:0000313" key="19">
    <source>
        <dbReference type="EMBL" id="MBB3879032.1"/>
    </source>
</evidence>
<evidence type="ECO:0000256" key="11">
    <source>
        <dbReference type="ARBA" id="ARBA00023136"/>
    </source>
</evidence>
<keyword evidence="12 19" id="KW-0675">Receptor</keyword>
<dbReference type="PANTHER" id="PTHR32552:SF68">
    <property type="entry name" value="FERRICHROME OUTER MEMBRANE TRANSPORTER_PHAGE RECEPTOR"/>
    <property type="match status" value="1"/>
</dbReference>
<dbReference type="PANTHER" id="PTHR32552">
    <property type="entry name" value="FERRICHROME IRON RECEPTOR-RELATED"/>
    <property type="match status" value="1"/>
</dbReference>
<dbReference type="RefSeq" id="WP_183951226.1">
    <property type="nucleotide sequence ID" value="NZ_JACIDH010000004.1"/>
</dbReference>
<reference evidence="19 20" key="1">
    <citation type="submission" date="2020-08" db="EMBL/GenBank/DDBJ databases">
        <title>Genomic Encyclopedia of Type Strains, Phase IV (KMG-IV): sequencing the most valuable type-strain genomes for metagenomic binning, comparative biology and taxonomic classification.</title>
        <authorList>
            <person name="Goeker M."/>
        </authorList>
    </citation>
    <scope>NUCLEOTIDE SEQUENCE [LARGE SCALE GENOMIC DNA]</scope>
    <source>
        <strain evidence="19 20">DSM 19512</strain>
    </source>
</reference>
<comment type="caution">
    <text evidence="19">The sequence shown here is derived from an EMBL/GenBank/DDBJ whole genome shotgun (WGS) entry which is preliminary data.</text>
</comment>
<dbReference type="Pfam" id="PF00593">
    <property type="entry name" value="TonB_dep_Rec_b-barrel"/>
    <property type="match status" value="1"/>
</dbReference>
<comment type="similarity">
    <text evidence="2 14 15">Belongs to the TonB-dependent receptor family.</text>
</comment>
<dbReference type="AlphaFoldDB" id="A0A7W6A8A3"/>
<gene>
    <name evidence="19" type="ORF">GGR48_001455</name>
</gene>
<keyword evidence="10 15" id="KW-0798">TonB box</keyword>
<dbReference type="GO" id="GO:0015891">
    <property type="term" value="P:siderophore transport"/>
    <property type="evidence" value="ECO:0007669"/>
    <property type="project" value="InterPro"/>
</dbReference>
<evidence type="ECO:0000256" key="6">
    <source>
        <dbReference type="ARBA" id="ARBA00022692"/>
    </source>
</evidence>
<keyword evidence="4 14" id="KW-1134">Transmembrane beta strand</keyword>
<evidence type="ECO:0000256" key="16">
    <source>
        <dbReference type="SAM" id="SignalP"/>
    </source>
</evidence>
<dbReference type="EMBL" id="JACIDH010000004">
    <property type="protein sequence ID" value="MBB3879032.1"/>
    <property type="molecule type" value="Genomic_DNA"/>
</dbReference>
<evidence type="ECO:0000256" key="2">
    <source>
        <dbReference type="ARBA" id="ARBA00009810"/>
    </source>
</evidence>
<proteinExistence type="inferred from homology"/>
<dbReference type="SUPFAM" id="SSF56935">
    <property type="entry name" value="Porins"/>
    <property type="match status" value="1"/>
</dbReference>
<organism evidence="19 20">
    <name type="scientific">Sphingomonas pseudosanguinis</name>
    <dbReference type="NCBI Taxonomy" id="413712"/>
    <lineage>
        <taxon>Bacteria</taxon>
        <taxon>Pseudomonadati</taxon>
        <taxon>Pseudomonadota</taxon>
        <taxon>Alphaproteobacteria</taxon>
        <taxon>Sphingomonadales</taxon>
        <taxon>Sphingomonadaceae</taxon>
        <taxon>Sphingomonas</taxon>
    </lineage>
</organism>
<evidence type="ECO:0000256" key="8">
    <source>
        <dbReference type="ARBA" id="ARBA00023004"/>
    </source>
</evidence>
<keyword evidence="5" id="KW-0410">Iron transport</keyword>
<accession>A0A7W6A8A3</accession>
<evidence type="ECO:0000256" key="9">
    <source>
        <dbReference type="ARBA" id="ARBA00023065"/>
    </source>
</evidence>
<feature type="chain" id="PRO_5031346938" evidence="16">
    <location>
        <begin position="27"/>
        <end position="767"/>
    </location>
</feature>
<name>A0A7W6A8A3_9SPHN</name>
<sequence>MRGFRAMLLAACVTGAVLGWASPTLALGLPTDGSADGSAAGNDDDPQRLRNEEIVVEGERAKKSAVSGTKTDIPLIATPQTIIAIDQEELTRRNALSINQALGYVAGVAPNQRGNVATRYDQLFLRGFQPGIFMDGMRLLGGVYSSPQIDFHLVESVDVVKGPAGVTYGSGTPGGLINLTSKLPYAGEGGRIELAGGNFALLRSSIDVNQPLDADNRWLFRMIAGAEESDGFIQRTANRRYYARPMLRFAPDGATSVTLILNYQRDPESASYSGVPVYGSALPNPFGVLPVDFNTSEPSYEAFDRTQKSATILFRHDLNDRLSWTTNARYLAIDLHYRQIYGSGYVTRGTGTNANSDFSTLQRGGGGSDEAFQTFTVDNHLVGKLDTGPVAHTILAGVDWQHNRGENYQAFYTGQNANPVFNIPDLNLFAPVYGVPLPTFPVNQTHNYTKRDQVGLYLQDQIAIGGLQLIASGRWDSYGQTTQNRVTNRVTRLSQNAFTTRLGALYETKVGLAPFVSYSESFEPQAGSTWDGTNFIPVTGRQYEAGLKYQPRGTTALFTLSAFDLRRRNVPVADPRAGTGNIPSNSQVQIGEVSVRGIELDGRGTVAPGFDVIVAATYNDPYVRQGTPVVGTGDQMSGVTGTRPLGVPQWSASSFLSYDLGKAGVGSALGGLSLGAGVRYVGESDGTATTMASGRTVVRRFQSPDYWLADLMLGYDLGRVSPAMEGLSFTANIANLFDKRHITSCFFNNGCYYGASRTFVGSLRYSW</sequence>
<dbReference type="InterPro" id="IPR000531">
    <property type="entry name" value="Beta-barrel_TonB"/>
</dbReference>
<keyword evidence="7 16" id="KW-0732">Signal</keyword>
<keyword evidence="13 14" id="KW-0998">Cell outer membrane</keyword>
<dbReference type="Gene3D" id="2.40.170.20">
    <property type="entry name" value="TonB-dependent receptor, beta-barrel domain"/>
    <property type="match status" value="1"/>
</dbReference>
<evidence type="ECO:0000256" key="14">
    <source>
        <dbReference type="PROSITE-ProRule" id="PRU01360"/>
    </source>
</evidence>
<dbReference type="InterPro" id="IPR037066">
    <property type="entry name" value="Plug_dom_sf"/>
</dbReference>
<keyword evidence="20" id="KW-1185">Reference proteome</keyword>
<evidence type="ECO:0000256" key="12">
    <source>
        <dbReference type="ARBA" id="ARBA00023170"/>
    </source>
</evidence>
<dbReference type="Pfam" id="PF07715">
    <property type="entry name" value="Plug"/>
    <property type="match status" value="1"/>
</dbReference>
<keyword evidence="9" id="KW-0406">Ion transport</keyword>
<dbReference type="InterPro" id="IPR036942">
    <property type="entry name" value="Beta-barrel_TonB_sf"/>
</dbReference>
<dbReference type="CDD" id="cd01347">
    <property type="entry name" value="ligand_gated_channel"/>
    <property type="match status" value="1"/>
</dbReference>
<feature type="domain" description="TonB-dependent receptor-like beta-barrel" evidence="17">
    <location>
        <begin position="253"/>
        <end position="736"/>
    </location>
</feature>
<dbReference type="NCBIfam" id="TIGR01783">
    <property type="entry name" value="TonB-siderophor"/>
    <property type="match status" value="1"/>
</dbReference>
<dbReference type="InterPro" id="IPR039426">
    <property type="entry name" value="TonB-dep_rcpt-like"/>
</dbReference>
<dbReference type="GO" id="GO:0038023">
    <property type="term" value="F:signaling receptor activity"/>
    <property type="evidence" value="ECO:0007669"/>
    <property type="project" value="InterPro"/>
</dbReference>
<evidence type="ECO:0000256" key="4">
    <source>
        <dbReference type="ARBA" id="ARBA00022452"/>
    </source>
</evidence>
<evidence type="ECO:0000259" key="17">
    <source>
        <dbReference type="Pfam" id="PF00593"/>
    </source>
</evidence>
<evidence type="ECO:0000256" key="5">
    <source>
        <dbReference type="ARBA" id="ARBA00022496"/>
    </source>
</evidence>
<keyword evidence="6 14" id="KW-0812">Transmembrane</keyword>
<evidence type="ECO:0000259" key="18">
    <source>
        <dbReference type="Pfam" id="PF07715"/>
    </source>
</evidence>
<keyword evidence="8" id="KW-0408">Iron</keyword>
<evidence type="ECO:0000256" key="10">
    <source>
        <dbReference type="ARBA" id="ARBA00023077"/>
    </source>
</evidence>
<dbReference type="Gene3D" id="2.170.130.10">
    <property type="entry name" value="TonB-dependent receptor, plug domain"/>
    <property type="match status" value="1"/>
</dbReference>
<dbReference type="InterPro" id="IPR012910">
    <property type="entry name" value="Plug_dom"/>
</dbReference>
<dbReference type="InterPro" id="IPR010105">
    <property type="entry name" value="TonB_sidphr_rcpt"/>
</dbReference>
<protein>
    <submittedName>
        <fullName evidence="19">Iron complex outermembrane receptor protein</fullName>
    </submittedName>
</protein>
<dbReference type="PROSITE" id="PS52016">
    <property type="entry name" value="TONB_DEPENDENT_REC_3"/>
    <property type="match status" value="1"/>
</dbReference>
<dbReference type="Proteomes" id="UP000538670">
    <property type="component" value="Unassembled WGS sequence"/>
</dbReference>
<keyword evidence="11 14" id="KW-0472">Membrane</keyword>
<evidence type="ECO:0000256" key="3">
    <source>
        <dbReference type="ARBA" id="ARBA00022448"/>
    </source>
</evidence>